<dbReference type="EMBL" id="PJQY01000513">
    <property type="protein sequence ID" value="PQQ10396.1"/>
    <property type="molecule type" value="Genomic_DNA"/>
</dbReference>
<sequence length="103" mass="11548">MRKRNAPNTLDCKVEDNIIESNKGERVGISKIGTITTSPAKAKQAAAQGGRTKQASRVKRKARASKKPWYKLCGRVWRCMAMQSSYTRAFLSKPSLTTVVYKR</sequence>
<keyword evidence="3" id="KW-1185">Reference proteome</keyword>
<organism evidence="2 3">
    <name type="scientific">Prunus yedoensis var. nudiflora</name>
    <dbReference type="NCBI Taxonomy" id="2094558"/>
    <lineage>
        <taxon>Eukaryota</taxon>
        <taxon>Viridiplantae</taxon>
        <taxon>Streptophyta</taxon>
        <taxon>Embryophyta</taxon>
        <taxon>Tracheophyta</taxon>
        <taxon>Spermatophyta</taxon>
        <taxon>Magnoliopsida</taxon>
        <taxon>eudicotyledons</taxon>
        <taxon>Gunneridae</taxon>
        <taxon>Pentapetalae</taxon>
        <taxon>rosids</taxon>
        <taxon>fabids</taxon>
        <taxon>Rosales</taxon>
        <taxon>Rosaceae</taxon>
        <taxon>Amygdaloideae</taxon>
        <taxon>Amygdaleae</taxon>
        <taxon>Prunus</taxon>
    </lineage>
</organism>
<name>A0A315A8B4_PRUYE</name>
<comment type="caution">
    <text evidence="2">The sequence shown here is derived from an EMBL/GenBank/DDBJ whole genome shotgun (WGS) entry which is preliminary data.</text>
</comment>
<protein>
    <submittedName>
        <fullName evidence="2">Uncharacterized protein</fullName>
    </submittedName>
</protein>
<proteinExistence type="predicted"/>
<reference evidence="2 3" key="1">
    <citation type="submission" date="2018-02" db="EMBL/GenBank/DDBJ databases">
        <title>Draft genome of wild Prunus yedoensis var. nudiflora.</title>
        <authorList>
            <person name="Baek S."/>
            <person name="Kim J.-H."/>
            <person name="Choi K."/>
            <person name="Kim G.-B."/>
            <person name="Cho A."/>
            <person name="Jang H."/>
            <person name="Shin C.-H."/>
            <person name="Yu H.-J."/>
            <person name="Mun J.-H."/>
        </authorList>
    </citation>
    <scope>NUCLEOTIDE SEQUENCE [LARGE SCALE GENOMIC DNA]</scope>
    <source>
        <strain evidence="3">cv. Jeju island</strain>
        <tissue evidence="2">Leaf</tissue>
    </source>
</reference>
<evidence type="ECO:0000313" key="3">
    <source>
        <dbReference type="Proteomes" id="UP000250321"/>
    </source>
</evidence>
<dbReference type="Proteomes" id="UP000250321">
    <property type="component" value="Unassembled WGS sequence"/>
</dbReference>
<evidence type="ECO:0000256" key="1">
    <source>
        <dbReference type="SAM" id="MobiDB-lite"/>
    </source>
</evidence>
<accession>A0A315A8B4</accession>
<evidence type="ECO:0000313" key="2">
    <source>
        <dbReference type="EMBL" id="PQQ10396.1"/>
    </source>
</evidence>
<dbReference type="AlphaFoldDB" id="A0A315A8B4"/>
<feature type="region of interest" description="Disordered" evidence="1">
    <location>
        <begin position="40"/>
        <end position="61"/>
    </location>
</feature>
<feature type="compositionally biased region" description="Low complexity" evidence="1">
    <location>
        <begin position="40"/>
        <end position="53"/>
    </location>
</feature>
<gene>
    <name evidence="2" type="ORF">Pyn_15272</name>
</gene>